<keyword evidence="1" id="KW-0496">Mitochondrion</keyword>
<sequence>MKSLQSCLIMSDGSLIVVSRPRFKGLLDHTRVRQDIFNHPFWSGNNTFTNETEIAGFIEQFKVDGVNSSLKYEKTI</sequence>
<keyword evidence="1" id="KW-0687">Ribonucleoprotein</keyword>
<keyword evidence="1" id="KW-0689">Ribosomal protein</keyword>
<dbReference type="GeneID" id="40880714"/>
<dbReference type="AlphaFoldDB" id="A0A4Y5T7L6"/>
<geneLocation type="mitochondrion" evidence="1"/>
<dbReference type="RefSeq" id="YP_009672653.1">
    <property type="nucleotide sequence ID" value="NC_043845.1"/>
</dbReference>
<dbReference type="EMBL" id="MG940856">
    <property type="protein sequence ID" value="QDB64138.1"/>
    <property type="molecule type" value="Genomic_DNA"/>
</dbReference>
<evidence type="ECO:0000313" key="1">
    <source>
        <dbReference type="EMBL" id="QDB64138.1"/>
    </source>
</evidence>
<proteinExistence type="predicted"/>
<dbReference type="GO" id="GO:0005840">
    <property type="term" value="C:ribosome"/>
    <property type="evidence" value="ECO:0007669"/>
    <property type="project" value="UniProtKB-KW"/>
</dbReference>
<organism evidence="1">
    <name type="scientific">Dictyopteris divaricata</name>
    <dbReference type="NCBI Taxonomy" id="156996"/>
    <lineage>
        <taxon>Eukaryota</taxon>
        <taxon>Sar</taxon>
        <taxon>Stramenopiles</taxon>
        <taxon>Ochrophyta</taxon>
        <taxon>PX clade</taxon>
        <taxon>Phaeophyceae</taxon>
        <taxon>Dictyotales</taxon>
        <taxon>Dictyotaceae</taxon>
        <taxon>Dictyopteris</taxon>
    </lineage>
</organism>
<reference evidence="1" key="1">
    <citation type="journal article" date="2019" name="J. Mol. Evol.">
        <title>Understanding the Evolution of Mitochondrial Genomes in Phaeophyceae Inferred from Mitogenomes of Ishige okamurae (Ishigeales) and Dictyopteris divaricata (Dictyotales).</title>
        <authorList>
            <person name="Liu F."/>
            <person name="Zhang Y."/>
            <person name="Bi Y."/>
            <person name="Chen W."/>
            <person name="Moejes F.W."/>
        </authorList>
    </citation>
    <scope>NUCLEOTIDE SEQUENCE</scope>
</reference>
<gene>
    <name evidence="1" type="primary">rpl31</name>
    <name evidence="1" type="ORF">DicdiMp29</name>
</gene>
<name>A0A4Y5T7L6_9PHAE</name>
<protein>
    <submittedName>
        <fullName evidence="1">Ribosomal protein L31</fullName>
    </submittedName>
</protein>
<accession>A0A4Y5T7L6</accession>